<dbReference type="Pfam" id="PF18052">
    <property type="entry name" value="Rx_N"/>
    <property type="match status" value="1"/>
</dbReference>
<reference evidence="6" key="1">
    <citation type="journal article" date="2011" name="Nature">
        <title>Genome sequence and analysis of the tuber crop potato.</title>
        <authorList>
            <consortium name="The Potato Genome Sequencing Consortium"/>
        </authorList>
    </citation>
    <scope>NUCLEOTIDE SEQUENCE [LARGE SCALE GENOMIC DNA]</scope>
    <source>
        <strain evidence="6">cv. DM1-3 516 R44</strain>
    </source>
</reference>
<reference evidence="5" key="2">
    <citation type="submission" date="2015-06" db="UniProtKB">
        <authorList>
            <consortium name="EnsemblPlants"/>
        </authorList>
    </citation>
    <scope>IDENTIFICATION</scope>
    <source>
        <strain evidence="5">DM1-3 516 R44</strain>
    </source>
</reference>
<keyword evidence="2" id="KW-0547">Nucleotide-binding</keyword>
<dbReference type="AlphaFoldDB" id="M1BW06"/>
<evidence type="ECO:0000256" key="2">
    <source>
        <dbReference type="ARBA" id="ARBA00022741"/>
    </source>
</evidence>
<dbReference type="Gene3D" id="1.20.5.4130">
    <property type="match status" value="1"/>
</dbReference>
<feature type="domain" description="Disease resistance N-terminal" evidence="4">
    <location>
        <begin position="3"/>
        <end position="50"/>
    </location>
</feature>
<dbReference type="GO" id="GO:0000166">
    <property type="term" value="F:nucleotide binding"/>
    <property type="evidence" value="ECO:0007669"/>
    <property type="project" value="UniProtKB-KW"/>
</dbReference>
<sequence length="84" mass="9769">MDISAVLEDAQEKQLKDKQLENWLQKLNVAAYEVDDILDECKTKAARLNQTKYGCYHPKVITFRHKVGKRMKEMMEKLDAIAAE</sequence>
<dbReference type="HOGENOM" id="CLU_000837_20_2_1"/>
<dbReference type="EnsemblPlants" id="PGSC0003DMT400054246">
    <property type="protein sequence ID" value="PGSC0003DMT400054246"/>
    <property type="gene ID" value="PGSC0003DMG400021042"/>
</dbReference>
<keyword evidence="1" id="KW-0677">Repeat</keyword>
<keyword evidence="6" id="KW-1185">Reference proteome</keyword>
<dbReference type="GO" id="GO:0006952">
    <property type="term" value="P:defense response"/>
    <property type="evidence" value="ECO:0007669"/>
    <property type="project" value="UniProtKB-KW"/>
</dbReference>
<evidence type="ECO:0000256" key="3">
    <source>
        <dbReference type="ARBA" id="ARBA00022821"/>
    </source>
</evidence>
<evidence type="ECO:0000313" key="6">
    <source>
        <dbReference type="Proteomes" id="UP000011115"/>
    </source>
</evidence>
<accession>M1BW06</accession>
<dbReference type="Gramene" id="PGSC0003DMT400054246">
    <property type="protein sequence ID" value="PGSC0003DMT400054246"/>
    <property type="gene ID" value="PGSC0003DMG400021042"/>
</dbReference>
<evidence type="ECO:0000313" key="5">
    <source>
        <dbReference type="EnsemblPlants" id="PGSC0003DMT400054246"/>
    </source>
</evidence>
<evidence type="ECO:0000259" key="4">
    <source>
        <dbReference type="Pfam" id="PF18052"/>
    </source>
</evidence>
<protein>
    <submittedName>
        <fullName evidence="5">NBS-LRR resistance protein</fullName>
    </submittedName>
</protein>
<name>M1BW06_SOLTU</name>
<dbReference type="Proteomes" id="UP000011115">
    <property type="component" value="Unassembled WGS sequence"/>
</dbReference>
<keyword evidence="3" id="KW-0611">Plant defense</keyword>
<dbReference type="InterPro" id="IPR041118">
    <property type="entry name" value="Rx_N"/>
</dbReference>
<organism evidence="5 6">
    <name type="scientific">Solanum tuberosum</name>
    <name type="common">Potato</name>
    <dbReference type="NCBI Taxonomy" id="4113"/>
    <lineage>
        <taxon>Eukaryota</taxon>
        <taxon>Viridiplantae</taxon>
        <taxon>Streptophyta</taxon>
        <taxon>Embryophyta</taxon>
        <taxon>Tracheophyta</taxon>
        <taxon>Spermatophyta</taxon>
        <taxon>Magnoliopsida</taxon>
        <taxon>eudicotyledons</taxon>
        <taxon>Gunneridae</taxon>
        <taxon>Pentapetalae</taxon>
        <taxon>asterids</taxon>
        <taxon>lamiids</taxon>
        <taxon>Solanales</taxon>
        <taxon>Solanaceae</taxon>
        <taxon>Solanoideae</taxon>
        <taxon>Solaneae</taxon>
        <taxon>Solanum</taxon>
    </lineage>
</organism>
<proteinExistence type="predicted"/>
<evidence type="ECO:0000256" key="1">
    <source>
        <dbReference type="ARBA" id="ARBA00022737"/>
    </source>
</evidence>